<organism evidence="1 2">
    <name type="scientific">Ureibacillus acetophenoni</name>
    <dbReference type="NCBI Taxonomy" id="614649"/>
    <lineage>
        <taxon>Bacteria</taxon>
        <taxon>Bacillati</taxon>
        <taxon>Bacillota</taxon>
        <taxon>Bacilli</taxon>
        <taxon>Bacillales</taxon>
        <taxon>Caryophanaceae</taxon>
        <taxon>Ureibacillus</taxon>
    </lineage>
</organism>
<dbReference type="Proteomes" id="UP000219252">
    <property type="component" value="Unassembled WGS sequence"/>
</dbReference>
<dbReference type="EMBL" id="OBQC01000002">
    <property type="protein sequence ID" value="SOC36297.1"/>
    <property type="molecule type" value="Genomic_DNA"/>
</dbReference>
<evidence type="ECO:0000313" key="2">
    <source>
        <dbReference type="Proteomes" id="UP000219252"/>
    </source>
</evidence>
<dbReference type="OrthoDB" id="2453346at2"/>
<sequence length="162" mass="18374">MRNIKNIVIASLFTIILAGCSDITDALSGIDNQAQKAASGITPEALTIRSINIEYKNENFTVDELFTSILRDIFWEYDKNNDSHILTVKGTWKEGLFEDYELQNYPINDFNSDGKVTVTLEIDNDEILTERTKVTMSLGDQVIIEEIGEKAQKALYKAYLIR</sequence>
<reference evidence="2" key="1">
    <citation type="submission" date="2017-08" db="EMBL/GenBank/DDBJ databases">
        <authorList>
            <person name="Varghese N."/>
            <person name="Submissions S."/>
        </authorList>
    </citation>
    <scope>NUCLEOTIDE SEQUENCE [LARGE SCALE GENOMIC DNA]</scope>
    <source>
        <strain evidence="2">JC23</strain>
    </source>
</reference>
<evidence type="ECO:0000313" key="1">
    <source>
        <dbReference type="EMBL" id="SOC36297.1"/>
    </source>
</evidence>
<gene>
    <name evidence="1" type="ORF">SAMN05877842_102211</name>
</gene>
<proteinExistence type="predicted"/>
<name>A0A285U3M8_9BACL</name>
<dbReference type="RefSeq" id="WP_097148284.1">
    <property type="nucleotide sequence ID" value="NZ_OBQC01000002.1"/>
</dbReference>
<keyword evidence="2" id="KW-1185">Reference proteome</keyword>
<dbReference type="AlphaFoldDB" id="A0A285U3M8"/>
<accession>A0A285U3M8</accession>
<protein>
    <submittedName>
        <fullName evidence="1">Uncharacterized protein</fullName>
    </submittedName>
</protein>
<dbReference type="PROSITE" id="PS51257">
    <property type="entry name" value="PROKAR_LIPOPROTEIN"/>
    <property type="match status" value="1"/>
</dbReference>